<reference evidence="3" key="1">
    <citation type="journal article" date="2011" name="Nature">
        <title>Genome sequence and analysis of the tuber crop potato.</title>
        <authorList>
            <consortium name="The Potato Genome Sequencing Consortium"/>
        </authorList>
    </citation>
    <scope>NUCLEOTIDE SEQUENCE [LARGE SCALE GENOMIC DNA]</scope>
    <source>
        <strain evidence="3">cv. DM1-3 516 R44</strain>
    </source>
</reference>
<proteinExistence type="predicted"/>
<dbReference type="EnsemblPlants" id="PGSC0003DMT400085695">
    <property type="protein sequence ID" value="PGSC0003DMT400085695"/>
    <property type="gene ID" value="PGSC0003DMG400035266"/>
</dbReference>
<reference evidence="2" key="2">
    <citation type="submission" date="2015-06" db="UniProtKB">
        <authorList>
            <consortium name="EnsemblPlants"/>
        </authorList>
    </citation>
    <scope>IDENTIFICATION</scope>
    <source>
        <strain evidence="2">DM1-3 516 R44</strain>
    </source>
</reference>
<feature type="compositionally biased region" description="Low complexity" evidence="1">
    <location>
        <begin position="42"/>
        <end position="55"/>
    </location>
</feature>
<dbReference type="PaxDb" id="4113-PGSC0003DMT400085695"/>
<dbReference type="GO" id="GO:0009523">
    <property type="term" value="C:photosystem II"/>
    <property type="evidence" value="ECO:0000318"/>
    <property type="project" value="GO_Central"/>
</dbReference>
<evidence type="ECO:0000313" key="3">
    <source>
        <dbReference type="Proteomes" id="UP000011115"/>
    </source>
</evidence>
<dbReference type="InParanoid" id="M1DA30"/>
<evidence type="ECO:0008006" key="4">
    <source>
        <dbReference type="Google" id="ProtNLM"/>
    </source>
</evidence>
<organism evidence="2 3">
    <name type="scientific">Solanum tuberosum</name>
    <name type="common">Potato</name>
    <dbReference type="NCBI Taxonomy" id="4113"/>
    <lineage>
        <taxon>Eukaryota</taxon>
        <taxon>Viridiplantae</taxon>
        <taxon>Streptophyta</taxon>
        <taxon>Embryophyta</taxon>
        <taxon>Tracheophyta</taxon>
        <taxon>Spermatophyta</taxon>
        <taxon>Magnoliopsida</taxon>
        <taxon>eudicotyledons</taxon>
        <taxon>Gunneridae</taxon>
        <taxon>Pentapetalae</taxon>
        <taxon>asterids</taxon>
        <taxon>lamiids</taxon>
        <taxon>Solanales</taxon>
        <taxon>Solanaceae</taxon>
        <taxon>Solanoideae</taxon>
        <taxon>Solaneae</taxon>
        <taxon>Solanum</taxon>
    </lineage>
</organism>
<keyword evidence="3" id="KW-1185">Reference proteome</keyword>
<evidence type="ECO:0000313" key="2">
    <source>
        <dbReference type="EnsemblPlants" id="PGSC0003DMT400085695"/>
    </source>
</evidence>
<protein>
    <recommendedName>
        <fullName evidence="4">Integrase core domain containing protein</fullName>
    </recommendedName>
</protein>
<sequence>MMYNEKVNFLANQRGEMARPKVSGRDMPPRKRVRVIVINDDATASKAKASKLPSKGGKGKGKGKAPVVESPEASIFELEDDQLLHARRAELHTKGMHDPSRIQVPQTPPPPPTLPQTVVPAPPVQGPPPRSLNRLKAEGLRTIIEEKRLSTYGVVDRGKKLKCDSEDINIILGYTYNFIDDYRSMIKTTTLEEMKRWLAPLLSESTPRWIEAGVPIDKKDLNVAARWVHILRDNKVDVEVTPTSSIDIQCIEIECQNDEAERRRAALDDTSPAVDIET</sequence>
<dbReference type="PANTHER" id="PTHR33180">
    <property type="entry name" value="PHOTOSYSTEM II CP43 REACTION CENTER PROTEIN"/>
    <property type="match status" value="1"/>
</dbReference>
<dbReference type="HOGENOM" id="CLU_029307_1_0_1"/>
<dbReference type="AlphaFoldDB" id="M1DA30"/>
<feature type="region of interest" description="Disordered" evidence="1">
    <location>
        <begin position="38"/>
        <end position="68"/>
    </location>
</feature>
<dbReference type="PANTHER" id="PTHR33180:SF31">
    <property type="entry name" value="POLYPROTEIN PROTEIN"/>
    <property type="match status" value="1"/>
</dbReference>
<evidence type="ECO:0000256" key="1">
    <source>
        <dbReference type="SAM" id="MobiDB-lite"/>
    </source>
</evidence>
<accession>M1DA30</accession>
<dbReference type="Proteomes" id="UP000011115">
    <property type="component" value="Unassembled WGS sequence"/>
</dbReference>
<dbReference type="GO" id="GO:0009579">
    <property type="term" value="C:thylakoid"/>
    <property type="evidence" value="ECO:0000318"/>
    <property type="project" value="GO_Central"/>
</dbReference>
<dbReference type="Gramene" id="PGSC0003DMT400085695">
    <property type="protein sequence ID" value="PGSC0003DMT400085695"/>
    <property type="gene ID" value="PGSC0003DMG400035266"/>
</dbReference>
<name>M1DA30_SOLTU</name>